<dbReference type="PANTHER" id="PTHR22683">
    <property type="entry name" value="SPORULATION PROTEIN RELATED"/>
    <property type="match status" value="1"/>
</dbReference>
<feature type="transmembrane region" description="Helical" evidence="4">
    <location>
        <begin position="234"/>
        <end position="260"/>
    </location>
</feature>
<dbReference type="SUPFAM" id="SSF49879">
    <property type="entry name" value="SMAD/FHA domain"/>
    <property type="match status" value="1"/>
</dbReference>
<dbReference type="RefSeq" id="WP_117444909.1">
    <property type="nucleotide sequence ID" value="NZ_JAJFEN010000078.1"/>
</dbReference>
<dbReference type="Proteomes" id="UP000260025">
    <property type="component" value="Unassembled WGS sequence"/>
</dbReference>
<dbReference type="GO" id="GO:0005524">
    <property type="term" value="F:ATP binding"/>
    <property type="evidence" value="ECO:0007669"/>
    <property type="project" value="UniProtKB-UniRule"/>
</dbReference>
<keyword evidence="4" id="KW-0812">Transmembrane</keyword>
<dbReference type="SUPFAM" id="SSF52540">
    <property type="entry name" value="P-loop containing nucleoside triphosphate hydrolases"/>
    <property type="match status" value="2"/>
</dbReference>
<dbReference type="Pfam" id="PF00498">
    <property type="entry name" value="FHA"/>
    <property type="match status" value="1"/>
</dbReference>
<evidence type="ECO:0000313" key="8">
    <source>
        <dbReference type="Proteomes" id="UP000260025"/>
    </source>
</evidence>
<evidence type="ECO:0000256" key="1">
    <source>
        <dbReference type="ARBA" id="ARBA00022741"/>
    </source>
</evidence>
<dbReference type="PROSITE" id="PS50901">
    <property type="entry name" value="FTSK"/>
    <property type="match status" value="1"/>
</dbReference>
<dbReference type="PROSITE" id="PS50006">
    <property type="entry name" value="FHA_DOMAIN"/>
    <property type="match status" value="1"/>
</dbReference>
<dbReference type="InterPro" id="IPR027417">
    <property type="entry name" value="P-loop_NTPase"/>
</dbReference>
<sequence length="1371" mass="155769">MRRIRLCVLQEKGIQTVLLINQREAVRVYQYRDVEVLAVWSIHGWSFRVAQPASPLYQLQEKEIKAGFHCVIALEEQRVRFYAEELCADALHFHGYALTGAVHIGRSCTQELYLNSPGISQCHALLQPLDTAWELVDQGSTNGCYVNHERITRCNVKPGDVIHLGNVMLLMGKDSIFVPERLANAHLPEISYLNTVIQREEVCTGIYQTPKPVESLAMEIELPLAKATQENLPAIFVLGPSITMGLSSTAMGIFSFWLAAERKQDLFSVIPTLLMSLSMALGTILWPLLSKRYERKQQHRKEEKRCYLYSCYLLEVRQRIQQAIQEQHAYLQNWYPPIASLCDDFLAQKPYQLRGVNQEGWLHVVLGQGSCPAGIDLQIPHVSSMLQDVLLDKLQALQSEQYRLENVPIVADLRNCSSLCLQGERSICIDMLLNILLQLVIQQSEKEVCICIAADKALLSKEKLFCLPHLFANRQRLLVWDGASAGRCRRLLEEVVQDDRIQAVIVCILEPRLADDLQLPSHEKLHLLRWSDTLHTACNLLLQINGSSVHWPQRHADFTIDRCAAKQRRAAFVQRAAYPKEASQDKKILSFLKLFHCRSVEELQIASRYQMSDAANSLRVIIGQSVDGGELYLDAHEHSHGPHGLLAGMTGSGKSECLLTYLLSLAVTFSCQDVSFLLIDFKGGTMANALAKLPHTAGIITNLDKGILMRCLCAIEGELTRRQQQLADTGKRYQISSMDIDKYMQLRKQHPSLTAMPHLFLVADEFAELKQLFPAVLDHLRQCARIGRSLGIHLLLATQKPFGVVDEQIWSNARFHLCLKVADRNDSMDMLKKDSAVHLQHPGQLFLQVGHDEVFVQGQSAWTQAPYDPNGSETAGPCLSYYDDDGAIRDMPMSGSTVSKTELEAVCDALCAISTERAAPLWLPPLQPDLRQEEIPAIGNACTLGLLDDIAHQQQLPFSISIWDGRNLAVCGMVGSGKSMFVETLIQSCLVTAENILYLFDFDKPLFKKYAQYQQVAAVFQREDAEEIQSFFRFMRRMIQQRRAQRSEQGILCILHNYEVFHELYPELEEELLYLLREGKKYGIVCCITTTILQQLPMRIQASVEDWYALQCAQNEDYSYLFSCEQTCIPLTQPGCGLMKQNDTLCMFQIAVYQKAAWTKASRAPTPGAYCIPRMPAHVFHPLAMQSDRSFLGREIKTQEEVYTTYPTGRCLFLLAAYRLNDSFISLYLKQLETGGCVHVYSPHPLAHRKPSLLDTVHDLLKHTQKQYIVWHQLDELALDTATMKALLEAEHLHHIFIETMPHVSAYSLWDWYAPVWLDAVVLWMGKGFQEHSYALKRSVQTDRMLKSKEAIYWEEDTCRILQLWEVEENG</sequence>
<feature type="domain" description="FHA" evidence="5">
    <location>
        <begin position="102"/>
        <end position="151"/>
    </location>
</feature>
<keyword evidence="4" id="KW-1133">Transmembrane helix</keyword>
<dbReference type="InterPro" id="IPR050206">
    <property type="entry name" value="FtsK/SpoIIIE/SftA"/>
</dbReference>
<accession>A0A3E2VFS0</accession>
<comment type="caution">
    <text evidence="7">The sequence shown here is derived from an EMBL/GenBank/DDBJ whole genome shotgun (WGS) entry which is preliminary data.</text>
</comment>
<keyword evidence="2 3" id="KW-0067">ATP-binding</keyword>
<evidence type="ECO:0000313" key="7">
    <source>
        <dbReference type="EMBL" id="RGC09475.1"/>
    </source>
</evidence>
<organism evidence="7 8">
    <name type="scientific">Clostridium innocuum</name>
    <dbReference type="NCBI Taxonomy" id="1522"/>
    <lineage>
        <taxon>Bacteria</taxon>
        <taxon>Bacillati</taxon>
        <taxon>Bacillota</taxon>
        <taxon>Clostridia</taxon>
        <taxon>Eubacteriales</taxon>
        <taxon>Clostridiaceae</taxon>
        <taxon>Clostridium</taxon>
    </lineage>
</organism>
<evidence type="ECO:0000256" key="4">
    <source>
        <dbReference type="SAM" id="Phobius"/>
    </source>
</evidence>
<dbReference type="Pfam" id="PF01580">
    <property type="entry name" value="FtsK_SpoIIIE"/>
    <property type="match status" value="2"/>
</dbReference>
<protein>
    <submittedName>
        <fullName evidence="7">FHA domain-containing protein</fullName>
    </submittedName>
</protein>
<evidence type="ECO:0000259" key="5">
    <source>
        <dbReference type="PROSITE" id="PS50006"/>
    </source>
</evidence>
<dbReference type="InterPro" id="IPR002543">
    <property type="entry name" value="FtsK_dom"/>
</dbReference>
<evidence type="ECO:0000256" key="3">
    <source>
        <dbReference type="PROSITE-ProRule" id="PRU00289"/>
    </source>
</evidence>
<reference evidence="7 8" key="1">
    <citation type="submission" date="2018-08" db="EMBL/GenBank/DDBJ databases">
        <title>A genome reference for cultivated species of the human gut microbiota.</title>
        <authorList>
            <person name="Zou Y."/>
            <person name="Xue W."/>
            <person name="Luo G."/>
        </authorList>
    </citation>
    <scope>NUCLEOTIDE SEQUENCE [LARGE SCALE GENOMIC DNA]</scope>
    <source>
        <strain evidence="7 8">OF01-2LB</strain>
    </source>
</reference>
<dbReference type="Gene3D" id="3.40.50.300">
    <property type="entry name" value="P-loop containing nucleotide triphosphate hydrolases"/>
    <property type="match status" value="2"/>
</dbReference>
<dbReference type="CDD" id="cd00060">
    <property type="entry name" value="FHA"/>
    <property type="match status" value="1"/>
</dbReference>
<dbReference type="GO" id="GO:0003677">
    <property type="term" value="F:DNA binding"/>
    <property type="evidence" value="ECO:0007669"/>
    <property type="project" value="InterPro"/>
</dbReference>
<feature type="domain" description="FtsK" evidence="6">
    <location>
        <begin position="628"/>
        <end position="828"/>
    </location>
</feature>
<proteinExistence type="predicted"/>
<dbReference type="InterPro" id="IPR000253">
    <property type="entry name" value="FHA_dom"/>
</dbReference>
<dbReference type="OrthoDB" id="9807790at2"/>
<dbReference type="PANTHER" id="PTHR22683:SF1">
    <property type="entry name" value="TYPE VII SECRETION SYSTEM PROTEIN ESSC"/>
    <property type="match status" value="1"/>
</dbReference>
<feature type="binding site" evidence="3">
    <location>
        <begin position="648"/>
        <end position="655"/>
    </location>
    <ligand>
        <name>ATP</name>
        <dbReference type="ChEBI" id="CHEBI:30616"/>
    </ligand>
</feature>
<dbReference type="SMART" id="SM00240">
    <property type="entry name" value="FHA"/>
    <property type="match status" value="1"/>
</dbReference>
<dbReference type="InterPro" id="IPR008984">
    <property type="entry name" value="SMAD_FHA_dom_sf"/>
</dbReference>
<keyword evidence="1 3" id="KW-0547">Nucleotide-binding</keyword>
<name>A0A3E2VFS0_CLOIN</name>
<keyword evidence="4" id="KW-0472">Membrane</keyword>
<dbReference type="EMBL" id="QVEV01000059">
    <property type="protein sequence ID" value="RGC09475.1"/>
    <property type="molecule type" value="Genomic_DNA"/>
</dbReference>
<dbReference type="CDD" id="cd01127">
    <property type="entry name" value="TrwB_TraG_TraD_VirD4"/>
    <property type="match status" value="1"/>
</dbReference>
<evidence type="ECO:0000259" key="6">
    <source>
        <dbReference type="PROSITE" id="PS50901"/>
    </source>
</evidence>
<evidence type="ECO:0000256" key="2">
    <source>
        <dbReference type="ARBA" id="ARBA00022840"/>
    </source>
</evidence>
<dbReference type="Gene3D" id="2.60.200.20">
    <property type="match status" value="1"/>
</dbReference>
<gene>
    <name evidence="7" type="ORF">DXA38_21165</name>
</gene>
<feature type="transmembrane region" description="Helical" evidence="4">
    <location>
        <begin position="266"/>
        <end position="289"/>
    </location>
</feature>